<dbReference type="Ensembl" id="ENSOART00020038134.2">
    <property type="protein sequence ID" value="ENSOARP00020031572.1"/>
    <property type="gene ID" value="ENSOARG00020024397.2"/>
</dbReference>
<reference evidence="1" key="2">
    <citation type="submission" date="2025-08" db="UniProtKB">
        <authorList>
            <consortium name="Ensembl"/>
        </authorList>
    </citation>
    <scope>IDENTIFICATION</scope>
</reference>
<reference evidence="1" key="3">
    <citation type="submission" date="2025-09" db="UniProtKB">
        <authorList>
            <consortium name="Ensembl"/>
        </authorList>
    </citation>
    <scope>IDENTIFICATION</scope>
</reference>
<protein>
    <submittedName>
        <fullName evidence="1">Uncharacterized protein</fullName>
    </submittedName>
</protein>
<sequence>MDIHHVQYIKLARVTKLLDRTSSHGQRMQMHAEFMDDIRCSIFCNMKGICTKVTEISEHFLTILKLLDSNLIQLHLVPFRSQFMGSQKCWIRLSN</sequence>
<organism evidence="1">
    <name type="scientific">Ovis aries</name>
    <name type="common">Sheep</name>
    <dbReference type="NCBI Taxonomy" id="9940"/>
    <lineage>
        <taxon>Eukaryota</taxon>
        <taxon>Metazoa</taxon>
        <taxon>Chordata</taxon>
        <taxon>Craniata</taxon>
        <taxon>Vertebrata</taxon>
        <taxon>Euteleostomi</taxon>
        <taxon>Mammalia</taxon>
        <taxon>Eutheria</taxon>
        <taxon>Laurasiatheria</taxon>
        <taxon>Artiodactyla</taxon>
        <taxon>Ruminantia</taxon>
        <taxon>Pecora</taxon>
        <taxon>Bovidae</taxon>
        <taxon>Caprinae</taxon>
        <taxon>Ovis</taxon>
    </lineage>
</organism>
<reference evidence="1" key="1">
    <citation type="submission" date="2020-11" db="EMBL/GenBank/DDBJ databases">
        <authorList>
            <person name="Davenport K.M."/>
            <person name="Bickhart D.M."/>
            <person name="Smith T.P.L."/>
            <person name="Murdoch B.M."/>
            <person name="Rosen B.D."/>
        </authorList>
    </citation>
    <scope>NUCLEOTIDE SEQUENCE [LARGE SCALE GENOMIC DNA]</scope>
    <source>
        <strain evidence="1">OAR_USU_Benz2616</strain>
    </source>
</reference>
<proteinExistence type="predicted"/>
<accession>A0AC11CJZ6</accession>
<evidence type="ECO:0000313" key="1">
    <source>
        <dbReference type="Ensembl" id="ENSOARP00020031572.1"/>
    </source>
</evidence>
<name>A0AC11CJZ6_SHEEP</name>